<keyword evidence="3" id="KW-1185">Reference proteome</keyword>
<keyword evidence="1" id="KW-0732">Signal</keyword>
<organism evidence="2 3">
    <name type="scientific">Terriglobus roseus (strain DSM 18391 / NRRL B-41598 / KBS 63)</name>
    <dbReference type="NCBI Taxonomy" id="926566"/>
    <lineage>
        <taxon>Bacteria</taxon>
        <taxon>Pseudomonadati</taxon>
        <taxon>Acidobacteriota</taxon>
        <taxon>Terriglobia</taxon>
        <taxon>Terriglobales</taxon>
        <taxon>Acidobacteriaceae</taxon>
        <taxon>Terriglobus</taxon>
    </lineage>
</organism>
<sequence>MIVRISVLPLFLALPLALIGCNSKPVNAAADARHMDEEINAARQDLSKIPPPSKNLYMSISSMNEWQNPSLTVQEKMISIHVLMRDANPSDLGKGTMLRPEAARKQILNIDPANLAEALNAIPKDAWPYGRVVAIEEAHDAPPKARAQLRRNIEKAIDTLGNIGVVADEWNGDRPVGVR</sequence>
<dbReference type="Proteomes" id="UP000006056">
    <property type="component" value="Chromosome"/>
</dbReference>
<accession>I3ZD93</accession>
<dbReference type="PROSITE" id="PS51257">
    <property type="entry name" value="PROKAR_LIPOPROTEIN"/>
    <property type="match status" value="1"/>
</dbReference>
<evidence type="ECO:0000313" key="3">
    <source>
        <dbReference type="Proteomes" id="UP000006056"/>
    </source>
</evidence>
<dbReference type="AlphaFoldDB" id="I3ZD93"/>
<dbReference type="EMBL" id="CP003379">
    <property type="protein sequence ID" value="AFL87211.1"/>
    <property type="molecule type" value="Genomic_DNA"/>
</dbReference>
<dbReference type="KEGG" id="trs:Terro_0884"/>
<gene>
    <name evidence="2" type="ordered locus">Terro_0884</name>
</gene>
<feature type="signal peptide" evidence="1">
    <location>
        <begin position="1"/>
        <end position="28"/>
    </location>
</feature>
<evidence type="ECO:0000313" key="2">
    <source>
        <dbReference type="EMBL" id="AFL87211.1"/>
    </source>
</evidence>
<protein>
    <submittedName>
        <fullName evidence="2">Uncharacterized protein</fullName>
    </submittedName>
</protein>
<evidence type="ECO:0000256" key="1">
    <source>
        <dbReference type="SAM" id="SignalP"/>
    </source>
</evidence>
<dbReference type="eggNOG" id="ENOG50327Z4">
    <property type="taxonomic scope" value="Bacteria"/>
</dbReference>
<name>I3ZD93_TERRK</name>
<feature type="chain" id="PRO_5003684663" evidence="1">
    <location>
        <begin position="29"/>
        <end position="179"/>
    </location>
</feature>
<dbReference type="HOGENOM" id="CLU_1502771_0_0_0"/>
<reference evidence="2 3" key="1">
    <citation type="submission" date="2012-06" db="EMBL/GenBank/DDBJ databases">
        <title>Complete genome of Terriglobus roseus DSM 18391.</title>
        <authorList>
            <consortium name="US DOE Joint Genome Institute (JGI-PGF)"/>
            <person name="Lucas S."/>
            <person name="Copeland A."/>
            <person name="Lapidus A."/>
            <person name="Glavina del Rio T."/>
            <person name="Dalin E."/>
            <person name="Tice H."/>
            <person name="Bruce D."/>
            <person name="Goodwin L."/>
            <person name="Pitluck S."/>
            <person name="Peters L."/>
            <person name="Mikhailova N."/>
            <person name="Munk A.C.C."/>
            <person name="Kyrpides N."/>
            <person name="Mavromatis K."/>
            <person name="Ivanova N."/>
            <person name="Brettin T."/>
            <person name="Detter J.C."/>
            <person name="Han C."/>
            <person name="Larimer F."/>
            <person name="Land M."/>
            <person name="Hauser L."/>
            <person name="Markowitz V."/>
            <person name="Cheng J.-F."/>
            <person name="Hugenholtz P."/>
            <person name="Woyke T."/>
            <person name="Wu D."/>
            <person name="Brambilla E."/>
            <person name="Klenk H.-P."/>
            <person name="Eisen J.A."/>
        </authorList>
    </citation>
    <scope>NUCLEOTIDE SEQUENCE [LARGE SCALE GENOMIC DNA]</scope>
    <source>
        <strain evidence="3">DSM 18391 / NRRL B-41598 / KBS 63</strain>
    </source>
</reference>
<proteinExistence type="predicted"/>